<sequence length="59" mass="7067">MMIKQADYDEKQLSIILSCLNKLFEDKYFQLVLKSEHLDDMPKDLSQRMLKQREGNIYA</sequence>
<evidence type="ECO:0000313" key="2">
    <source>
        <dbReference type="Proteomes" id="UP000254802"/>
    </source>
</evidence>
<organism evidence="1 2">
    <name type="scientific">Mannheimia haemolytica</name>
    <name type="common">Pasteurella haemolytica</name>
    <dbReference type="NCBI Taxonomy" id="75985"/>
    <lineage>
        <taxon>Bacteria</taxon>
        <taxon>Pseudomonadati</taxon>
        <taxon>Pseudomonadota</taxon>
        <taxon>Gammaproteobacteria</taxon>
        <taxon>Pasteurellales</taxon>
        <taxon>Pasteurellaceae</taxon>
        <taxon>Mannheimia</taxon>
    </lineage>
</organism>
<accession>A0A378MXF5</accession>
<evidence type="ECO:0000313" key="1">
    <source>
        <dbReference type="EMBL" id="STY60009.1"/>
    </source>
</evidence>
<dbReference type="AlphaFoldDB" id="A0A378MXF5"/>
<proteinExistence type="predicted"/>
<reference evidence="1 2" key="1">
    <citation type="submission" date="2018-06" db="EMBL/GenBank/DDBJ databases">
        <authorList>
            <consortium name="Pathogen Informatics"/>
            <person name="Doyle S."/>
        </authorList>
    </citation>
    <scope>NUCLEOTIDE SEQUENCE [LARGE SCALE GENOMIC DNA]</scope>
    <source>
        <strain evidence="1 2">NCTC10638</strain>
    </source>
</reference>
<protein>
    <submittedName>
        <fullName evidence="1">Uncharacterized protein</fullName>
    </submittedName>
</protein>
<gene>
    <name evidence="1" type="ORF">NCTC10638_01201</name>
</gene>
<name>A0A378MXF5_MANHA</name>
<dbReference type="EMBL" id="UGPN01000002">
    <property type="protein sequence ID" value="STY60009.1"/>
    <property type="molecule type" value="Genomic_DNA"/>
</dbReference>
<dbReference type="Proteomes" id="UP000254802">
    <property type="component" value="Unassembled WGS sequence"/>
</dbReference>